<dbReference type="InterPro" id="IPR055270">
    <property type="entry name" value="Glyco_tran_10_C"/>
</dbReference>
<comment type="subcellular location">
    <subcellularLocation>
        <location evidence="1 12">Golgi apparatus</location>
        <location evidence="1 12">Golgi stack membrane</location>
        <topology evidence="1 12">Single-pass type II membrane protein</topology>
    </subcellularLocation>
</comment>
<keyword evidence="4 12" id="KW-0328">Glycosyltransferase</keyword>
<evidence type="ECO:0000256" key="4">
    <source>
        <dbReference type="ARBA" id="ARBA00022676"/>
    </source>
</evidence>
<dbReference type="GO" id="GO:0032580">
    <property type="term" value="C:Golgi cisterna membrane"/>
    <property type="evidence" value="ECO:0007669"/>
    <property type="project" value="UniProtKB-SubCell"/>
</dbReference>
<organism evidence="15 16">
    <name type="scientific">Meloidogyne hapla</name>
    <name type="common">Root-knot nematode worm</name>
    <dbReference type="NCBI Taxonomy" id="6305"/>
    <lineage>
        <taxon>Eukaryota</taxon>
        <taxon>Metazoa</taxon>
        <taxon>Ecdysozoa</taxon>
        <taxon>Nematoda</taxon>
        <taxon>Chromadorea</taxon>
        <taxon>Rhabditida</taxon>
        <taxon>Tylenchina</taxon>
        <taxon>Tylenchomorpha</taxon>
        <taxon>Tylenchoidea</taxon>
        <taxon>Meloidogynidae</taxon>
        <taxon>Meloidogyninae</taxon>
        <taxon>Meloidogyne</taxon>
    </lineage>
</organism>
<dbReference type="InterPro" id="IPR001503">
    <property type="entry name" value="Glyco_trans_10"/>
</dbReference>
<accession>A0A1I8BWS5</accession>
<reference evidence="16" key="1">
    <citation type="submission" date="2016-11" db="UniProtKB">
        <authorList>
            <consortium name="WormBaseParasite"/>
        </authorList>
    </citation>
    <scope>IDENTIFICATION</scope>
</reference>
<dbReference type="GO" id="GO:0008417">
    <property type="term" value="F:fucosyltransferase activity"/>
    <property type="evidence" value="ECO:0007669"/>
    <property type="project" value="InterPro"/>
</dbReference>
<evidence type="ECO:0000259" key="13">
    <source>
        <dbReference type="Pfam" id="PF00852"/>
    </source>
</evidence>
<evidence type="ECO:0000256" key="2">
    <source>
        <dbReference type="ARBA" id="ARBA00004922"/>
    </source>
</evidence>
<keyword evidence="10 12" id="KW-0472">Membrane</keyword>
<evidence type="ECO:0000256" key="1">
    <source>
        <dbReference type="ARBA" id="ARBA00004447"/>
    </source>
</evidence>
<evidence type="ECO:0000256" key="11">
    <source>
        <dbReference type="ARBA" id="ARBA00023180"/>
    </source>
</evidence>
<evidence type="ECO:0000256" key="9">
    <source>
        <dbReference type="ARBA" id="ARBA00023034"/>
    </source>
</evidence>
<evidence type="ECO:0000256" key="6">
    <source>
        <dbReference type="ARBA" id="ARBA00022692"/>
    </source>
</evidence>
<feature type="domain" description="Fucosyltransferase C-terminal" evidence="13">
    <location>
        <begin position="190"/>
        <end position="362"/>
    </location>
</feature>
<protein>
    <recommendedName>
        <fullName evidence="12">Fucosyltransferase</fullName>
        <ecNumber evidence="12">2.4.1.-</ecNumber>
    </recommendedName>
</protein>
<evidence type="ECO:0000256" key="7">
    <source>
        <dbReference type="ARBA" id="ARBA00022968"/>
    </source>
</evidence>
<dbReference type="WBParaSite" id="MhA1_Contig717.frz3.gene4">
    <property type="protein sequence ID" value="MhA1_Contig717.frz3.gene4"/>
    <property type="gene ID" value="MhA1_Contig717.frz3.gene4"/>
</dbReference>
<keyword evidence="8 12" id="KW-1133">Transmembrane helix</keyword>
<sequence>MVVENYKKIICIAIFILIVIIKSGILCNKVQQTSNEHTIILIWNSIHKDIPNNCLQANLTLGLDRSHPNMYPDLSPNFTCPFKCILTRDRDFEPVASSILFIIHQLCPVDVWPQDRREEQNYIFYSIESPINTNRFFDRTIMTDTYFNSSATYRVDSAVFMPSNDAFTRITPDTPKGDIWEKNEILERIRNKSHFAYQAVTHCNAESGRDRLTFKLRELIPLDLAGLCFNGTHRPNWDYHKTEIEKYFFYLAFENSVCPNYVTEKFWFAIRAFTVPVVLTRSVFVGMDIPDNAFIAVDDFSNLNELVDHLKALRNDTEKYFKYFEWTKTYTKISFGINHSPLCKICELSTINMREKTKSFLSLNKFWNNDHCINDFVERTEVGETERCEVDEAERTEVNDTDRCEVGETERIELMTLNVVKLMKLKELKLVRLNVVKLMKLNKLKLMTLNVVRLMKLNELKLMTLNVVKLVKLKELKLMTLNVVKLVKLKECFEIAEKLTKF</sequence>
<dbReference type="Pfam" id="PF17039">
    <property type="entry name" value="Glyco_tran_10_N"/>
    <property type="match status" value="1"/>
</dbReference>
<evidence type="ECO:0000256" key="8">
    <source>
        <dbReference type="ARBA" id="ARBA00022989"/>
    </source>
</evidence>
<keyword evidence="11" id="KW-0325">Glycoprotein</keyword>
<dbReference type="UniPathway" id="UPA00378"/>
<dbReference type="PANTHER" id="PTHR48438">
    <property type="entry name" value="ALPHA-(1,3)-FUCOSYLTRANSFERASE C-RELATED"/>
    <property type="match status" value="1"/>
</dbReference>
<dbReference type="FunFam" id="3.40.50.11660:FF:000002">
    <property type="entry name" value="Alpha-(1,3)-fucosyltransferase"/>
    <property type="match status" value="1"/>
</dbReference>
<dbReference type="InterPro" id="IPR038577">
    <property type="entry name" value="GT10-like_C_sf"/>
</dbReference>
<feature type="domain" description="Fucosyltransferase N-terminal" evidence="14">
    <location>
        <begin position="36"/>
        <end position="162"/>
    </location>
</feature>
<keyword evidence="5 12" id="KW-0808">Transferase</keyword>
<evidence type="ECO:0000256" key="12">
    <source>
        <dbReference type="RuleBase" id="RU003832"/>
    </source>
</evidence>
<dbReference type="SUPFAM" id="SSF53756">
    <property type="entry name" value="UDP-Glycosyltransferase/glycogen phosphorylase"/>
    <property type="match status" value="1"/>
</dbReference>
<comment type="pathway">
    <text evidence="2">Protein modification; protein glycosylation.</text>
</comment>
<feature type="transmembrane region" description="Helical" evidence="12">
    <location>
        <begin position="9"/>
        <end position="26"/>
    </location>
</feature>
<evidence type="ECO:0000256" key="3">
    <source>
        <dbReference type="ARBA" id="ARBA00008919"/>
    </source>
</evidence>
<evidence type="ECO:0000313" key="16">
    <source>
        <dbReference type="WBParaSite" id="MhA1_Contig717.frz3.gene4"/>
    </source>
</evidence>
<dbReference type="EC" id="2.4.1.-" evidence="12"/>
<evidence type="ECO:0000313" key="15">
    <source>
        <dbReference type="Proteomes" id="UP000095281"/>
    </source>
</evidence>
<evidence type="ECO:0000256" key="5">
    <source>
        <dbReference type="ARBA" id="ARBA00022679"/>
    </source>
</evidence>
<dbReference type="PANTHER" id="PTHR48438:SF1">
    <property type="entry name" value="ALPHA-(1,3)-FUCOSYLTRANSFERASE C-RELATED"/>
    <property type="match status" value="1"/>
</dbReference>
<keyword evidence="15" id="KW-1185">Reference proteome</keyword>
<keyword evidence="9 12" id="KW-0333">Golgi apparatus</keyword>
<dbReference type="Proteomes" id="UP000095281">
    <property type="component" value="Unplaced"/>
</dbReference>
<keyword evidence="6 12" id="KW-0812">Transmembrane</keyword>
<keyword evidence="7" id="KW-0735">Signal-anchor</keyword>
<dbReference type="Pfam" id="PF00852">
    <property type="entry name" value="Glyco_transf_10"/>
    <property type="match status" value="1"/>
</dbReference>
<evidence type="ECO:0000259" key="14">
    <source>
        <dbReference type="Pfam" id="PF17039"/>
    </source>
</evidence>
<comment type="similarity">
    <text evidence="3 12">Belongs to the glycosyltransferase 10 family.</text>
</comment>
<proteinExistence type="inferred from homology"/>
<dbReference type="AlphaFoldDB" id="A0A1I8BWS5"/>
<dbReference type="Gene3D" id="3.40.50.11660">
    <property type="entry name" value="Glycosyl transferase family 10, C-terminal domain"/>
    <property type="match status" value="1"/>
</dbReference>
<dbReference type="InterPro" id="IPR031481">
    <property type="entry name" value="Glyco_tran_10_N"/>
</dbReference>
<name>A0A1I8BWS5_MELHA</name>
<dbReference type="OMA" id="AYQAVTH"/>
<evidence type="ECO:0000256" key="10">
    <source>
        <dbReference type="ARBA" id="ARBA00023136"/>
    </source>
</evidence>